<dbReference type="PROSITE" id="PS50878">
    <property type="entry name" value="RT_POL"/>
    <property type="match status" value="1"/>
</dbReference>
<dbReference type="AlphaFoldDB" id="A0AAN7DSU3"/>
<evidence type="ECO:0000313" key="3">
    <source>
        <dbReference type="Proteomes" id="UP001304243"/>
    </source>
</evidence>
<sequence>MDHFDQTTTTMHYKFQCHQSFWTQYCAIINFNPALLMEKVHETLDGRLILAKFTLIDNSIQPFYVLNLYAPAEHSSRSKTMFFSNMISMIHSLPNSAAILPSLIVAGDFNYSFDSSGSHYTVEHPCTSLIDFAQHNLHDCFNVPGESFYDFTFTRGTSRSTIDYVFAGVNIYPHINDTHVEFMARSWTDHALLSFAYTVGSFTVGKGTWRANPTLATNPVYVTKLNQELDSYVQHKLLDSSPVQDQWDHIKRLVKKVTQNFCLFRAAKQQKLLRDLQSDRNRLLRNHRNDSVVLQSLLPDLDSQIAKIQKTRAKTYRLRASKRWLEHNEKLAGYLACIATVRNSSRNFQMIIHPVSGVPCEDTESKLDAIHTFYTDLYTKKDIDMNCLETMLGFVQRQLGSADAQSIIAAITMDDLLEGAQRCPSKSSPGLDGLPYEILHLILSNPHCHSIALKVYNEAITLARFPLSWQQACIALIPKKGDLADLANWRPISLINTDCKVFTRLLNARIVPLASSLITEYQAGFMRDRFIGDHGLTNKLILEDAQKTTDTGLEFVGVMLDQTKAYDRIHPRYLAKVLEKFEFPPAFVACIQNLFFNNQIFVNMNGFLSPAVSQQRGLRQGDSISPMLFNFAIEPFLQSILVNPNIRGYSLQHGDTALTNDLHYVSPHRPVKLLAYADDVLLYVHSIAEFHVLQHCLATYNKASNSLINYNKSVAFPLSGLSLSSPQGAQLQEFIVHNQRMRWYDASSTGHLPYLGFPIWFTIRQREAFTSSMLQKIASAFEPHRQRNLSMYGRATIANVLVLTKLWHILRITPLPKAFFHQVQSLVHQFLYGKMFPRMRSSIFYLPRHRGDLGILNAAVQQQVFQFRYLKALLNDNLSRATTVPPFLVQLLSDSLQVTYGAPNATFPLLFQGWRQPRHPQILFSFLPLLFQAMDACFPSRDHASIWPQIPPASACLSPPFVKYSIATPIIRIPHSSFRNICPH</sequence>
<dbReference type="GeneID" id="89950576"/>
<dbReference type="InterPro" id="IPR036691">
    <property type="entry name" value="Endo/exonu/phosph_ase_sf"/>
</dbReference>
<dbReference type="PANTHER" id="PTHR19446">
    <property type="entry name" value="REVERSE TRANSCRIPTASES"/>
    <property type="match status" value="1"/>
</dbReference>
<keyword evidence="3" id="KW-1185">Reference proteome</keyword>
<dbReference type="Proteomes" id="UP001304243">
    <property type="component" value="Unassembled WGS sequence"/>
</dbReference>
<gene>
    <name evidence="2" type="ORF">ATC70_006890</name>
</gene>
<proteinExistence type="predicted"/>
<dbReference type="Pfam" id="PF00078">
    <property type="entry name" value="RVT_1"/>
    <property type="match status" value="1"/>
</dbReference>
<dbReference type="InterPro" id="IPR043502">
    <property type="entry name" value="DNA/RNA_pol_sf"/>
</dbReference>
<dbReference type="CDD" id="cd01650">
    <property type="entry name" value="RT_nLTR_like"/>
    <property type="match status" value="1"/>
</dbReference>
<evidence type="ECO:0000313" key="2">
    <source>
        <dbReference type="EMBL" id="KAK4521006.1"/>
    </source>
</evidence>
<dbReference type="GO" id="GO:0003824">
    <property type="term" value="F:catalytic activity"/>
    <property type="evidence" value="ECO:0007669"/>
    <property type="project" value="InterPro"/>
</dbReference>
<feature type="domain" description="Reverse transcriptase" evidence="1">
    <location>
        <begin position="458"/>
        <end position="759"/>
    </location>
</feature>
<dbReference type="InterPro" id="IPR000477">
    <property type="entry name" value="RT_dom"/>
</dbReference>
<organism evidence="2 3">
    <name type="scientific">Mucor velutinosus</name>
    <dbReference type="NCBI Taxonomy" id="708070"/>
    <lineage>
        <taxon>Eukaryota</taxon>
        <taxon>Fungi</taxon>
        <taxon>Fungi incertae sedis</taxon>
        <taxon>Mucoromycota</taxon>
        <taxon>Mucoromycotina</taxon>
        <taxon>Mucoromycetes</taxon>
        <taxon>Mucorales</taxon>
        <taxon>Mucorineae</taxon>
        <taxon>Mucoraceae</taxon>
        <taxon>Mucor</taxon>
    </lineage>
</organism>
<dbReference type="SUPFAM" id="SSF56672">
    <property type="entry name" value="DNA/RNA polymerases"/>
    <property type="match status" value="1"/>
</dbReference>
<dbReference type="RefSeq" id="XP_064687672.1">
    <property type="nucleotide sequence ID" value="XM_064826158.1"/>
</dbReference>
<name>A0AAN7DSU3_9FUNG</name>
<evidence type="ECO:0000259" key="1">
    <source>
        <dbReference type="PROSITE" id="PS50878"/>
    </source>
</evidence>
<dbReference type="EMBL" id="JASEJX010000009">
    <property type="protein sequence ID" value="KAK4521006.1"/>
    <property type="molecule type" value="Genomic_DNA"/>
</dbReference>
<accession>A0AAN7DSU3</accession>
<dbReference type="Gene3D" id="3.60.10.10">
    <property type="entry name" value="Endonuclease/exonuclease/phosphatase"/>
    <property type="match status" value="1"/>
</dbReference>
<reference evidence="2 3" key="1">
    <citation type="submission" date="2022-11" db="EMBL/GenBank/DDBJ databases">
        <title>Mucor velutinosus strain NIH1002 WGS.</title>
        <authorList>
            <person name="Subramanian P."/>
            <person name="Mullikin J.C."/>
            <person name="Segre J.A."/>
            <person name="Zelazny A.M."/>
        </authorList>
    </citation>
    <scope>NUCLEOTIDE SEQUENCE [LARGE SCALE GENOMIC DNA]</scope>
    <source>
        <strain evidence="2 3">NIH1002</strain>
    </source>
</reference>
<dbReference type="SUPFAM" id="SSF56219">
    <property type="entry name" value="DNase I-like"/>
    <property type="match status" value="1"/>
</dbReference>
<protein>
    <recommendedName>
        <fullName evidence="1">Reverse transcriptase domain-containing protein</fullName>
    </recommendedName>
</protein>
<comment type="caution">
    <text evidence="2">The sequence shown here is derived from an EMBL/GenBank/DDBJ whole genome shotgun (WGS) entry which is preliminary data.</text>
</comment>